<sequence length="123" mass="14042">MYGSFLYNCWAALLGFSAYFALALQQPYAMPLKTLIGSFVTALVVFLFAYPVRLLLGYVLFTPEEVTLAQVEKAKGKQEQKEELQIPDFERNPAMEFEDENGEEIAKVVRTMMHSEEQTLPNH</sequence>
<accession>A0A0A3INS8</accession>
<name>A0A0A3INS8_9BACI</name>
<keyword evidence="1" id="KW-0812">Transmembrane</keyword>
<keyword evidence="1" id="KW-1133">Transmembrane helix</keyword>
<gene>
    <name evidence="2" type="ORF">CD32_06000</name>
</gene>
<keyword evidence="1" id="KW-0472">Membrane</keyword>
<organism evidence="2 3">
    <name type="scientific">Lysinibacillus odysseyi 34hs-1 = NBRC 100172</name>
    <dbReference type="NCBI Taxonomy" id="1220589"/>
    <lineage>
        <taxon>Bacteria</taxon>
        <taxon>Bacillati</taxon>
        <taxon>Bacillota</taxon>
        <taxon>Bacilli</taxon>
        <taxon>Bacillales</taxon>
        <taxon>Bacillaceae</taxon>
        <taxon>Lysinibacillus</taxon>
    </lineage>
</organism>
<dbReference type="STRING" id="1220589.CD32_06000"/>
<dbReference type="EMBL" id="JPVP01000051">
    <property type="protein sequence ID" value="KGR86439.1"/>
    <property type="molecule type" value="Genomic_DNA"/>
</dbReference>
<evidence type="ECO:0000313" key="3">
    <source>
        <dbReference type="Proteomes" id="UP000030437"/>
    </source>
</evidence>
<evidence type="ECO:0000313" key="2">
    <source>
        <dbReference type="EMBL" id="KGR86439.1"/>
    </source>
</evidence>
<feature type="transmembrane region" description="Helical" evidence="1">
    <location>
        <begin position="35"/>
        <end position="56"/>
    </location>
</feature>
<keyword evidence="3" id="KW-1185">Reference proteome</keyword>
<evidence type="ECO:0000256" key="1">
    <source>
        <dbReference type="SAM" id="Phobius"/>
    </source>
</evidence>
<protein>
    <submittedName>
        <fullName evidence="2">Uncharacterized protein</fullName>
    </submittedName>
</protein>
<reference evidence="2 3" key="1">
    <citation type="submission" date="2014-02" db="EMBL/GenBank/DDBJ databases">
        <title>Draft genome sequence of Lysinibacillus odysseyi NBRC 100172.</title>
        <authorList>
            <person name="Zhang F."/>
            <person name="Wang G."/>
            <person name="Zhang L."/>
        </authorList>
    </citation>
    <scope>NUCLEOTIDE SEQUENCE [LARGE SCALE GENOMIC DNA]</scope>
    <source>
        <strain evidence="2 3">NBRC 100172</strain>
    </source>
</reference>
<proteinExistence type="predicted"/>
<dbReference type="Proteomes" id="UP000030437">
    <property type="component" value="Unassembled WGS sequence"/>
</dbReference>
<dbReference type="AlphaFoldDB" id="A0A0A3INS8"/>
<comment type="caution">
    <text evidence="2">The sequence shown here is derived from an EMBL/GenBank/DDBJ whole genome shotgun (WGS) entry which is preliminary data.</text>
</comment>
<dbReference type="eggNOG" id="ENOG503364X">
    <property type="taxonomic scope" value="Bacteria"/>
</dbReference>